<dbReference type="PROSITE" id="PS51885">
    <property type="entry name" value="NEPRILYSIN"/>
    <property type="match status" value="1"/>
</dbReference>
<proteinExistence type="predicted"/>
<name>A0A183GX18_HELPZ</name>
<dbReference type="SUPFAM" id="SSF55486">
    <property type="entry name" value="Metalloproteases ('zincins'), catalytic domain"/>
    <property type="match status" value="1"/>
</dbReference>
<reference evidence="2" key="1">
    <citation type="submission" date="2019-09" db="UniProtKB">
        <authorList>
            <consortium name="WormBaseParasite"/>
        </authorList>
    </citation>
    <scope>IDENTIFICATION</scope>
</reference>
<dbReference type="AlphaFoldDB" id="A0A183GX18"/>
<dbReference type="GO" id="GO:0004222">
    <property type="term" value="F:metalloendopeptidase activity"/>
    <property type="evidence" value="ECO:0007669"/>
    <property type="project" value="InterPro"/>
</dbReference>
<evidence type="ECO:0000313" key="1">
    <source>
        <dbReference type="Proteomes" id="UP000050761"/>
    </source>
</evidence>
<dbReference type="WBParaSite" id="HPBE_0002723801-mRNA-1">
    <property type="protein sequence ID" value="HPBE_0002723801-mRNA-1"/>
    <property type="gene ID" value="HPBE_0002723801"/>
</dbReference>
<evidence type="ECO:0000313" key="2">
    <source>
        <dbReference type="WBParaSite" id="HPBE_0002723801-mRNA-1"/>
    </source>
</evidence>
<dbReference type="Proteomes" id="UP000050761">
    <property type="component" value="Unassembled WGS sequence"/>
</dbReference>
<dbReference type="Gene3D" id="3.40.390.10">
    <property type="entry name" value="Collagenase (Catalytic Domain)"/>
    <property type="match status" value="1"/>
</dbReference>
<dbReference type="InterPro" id="IPR000718">
    <property type="entry name" value="Peptidase_M13"/>
</dbReference>
<keyword evidence="1" id="KW-1185">Reference proteome</keyword>
<sequence length="99" mass="11529">LLLIIHICSGNVKFDDPCHYNFTVINQRYNISSKPEKAQNLSDILRLTIDYKVDPCDNFYNFACGTWIKNIVDEPEPWNRITTLGKMKAYYLNELKGIV</sequence>
<protein>
    <submittedName>
        <fullName evidence="2">Neprilysin</fullName>
    </submittedName>
</protein>
<dbReference type="InterPro" id="IPR024079">
    <property type="entry name" value="MetalloPept_cat_dom_sf"/>
</dbReference>
<accession>A0A183GX18</accession>
<dbReference type="GO" id="GO:0006508">
    <property type="term" value="P:proteolysis"/>
    <property type="evidence" value="ECO:0007669"/>
    <property type="project" value="InterPro"/>
</dbReference>
<organism evidence="1 2">
    <name type="scientific">Heligmosomoides polygyrus</name>
    <name type="common">Parasitic roundworm</name>
    <dbReference type="NCBI Taxonomy" id="6339"/>
    <lineage>
        <taxon>Eukaryota</taxon>
        <taxon>Metazoa</taxon>
        <taxon>Ecdysozoa</taxon>
        <taxon>Nematoda</taxon>
        <taxon>Chromadorea</taxon>
        <taxon>Rhabditida</taxon>
        <taxon>Rhabditina</taxon>
        <taxon>Rhabditomorpha</taxon>
        <taxon>Strongyloidea</taxon>
        <taxon>Heligmosomidae</taxon>
        <taxon>Heligmosomoides</taxon>
    </lineage>
</organism>